<evidence type="ECO:0000256" key="1">
    <source>
        <dbReference type="SAM" id="MobiDB-lite"/>
    </source>
</evidence>
<accession>A0A0L0VLB3</accession>
<feature type="region of interest" description="Disordered" evidence="1">
    <location>
        <begin position="215"/>
        <end position="238"/>
    </location>
</feature>
<feature type="compositionally biased region" description="Pro residues" evidence="1">
    <location>
        <begin position="227"/>
        <end position="238"/>
    </location>
</feature>
<evidence type="ECO:0000313" key="2">
    <source>
        <dbReference type="EMBL" id="KNE99986.1"/>
    </source>
</evidence>
<evidence type="ECO:0000313" key="3">
    <source>
        <dbReference type="Proteomes" id="UP000054564"/>
    </source>
</evidence>
<sequence length="238" mass="26224">MPDIRVDASSLSRVSKKEARHWMRTDFSQGHPPRIRLFGDGVLAREHIDATIDHYRLSHEDPSKESSDQQCRTPLTYDHPSPQHLYHYPHDLNSKLAATNSILLQISITTQISTVVSIASHLSVATQRVYEAIEIHQGNCSVGSTIHSLASIEEVSNLSILAASSTEVNFRHLLLSSRSTPWTIMARFFQTSSLALLLVVALTLGFTDAHPIAGSIQPRGNRVPTSTPGPTPNPSVHE</sequence>
<gene>
    <name evidence="2" type="ORF">PSTG_06838</name>
</gene>
<proteinExistence type="predicted"/>
<protein>
    <submittedName>
        <fullName evidence="2">Uncharacterized protein</fullName>
    </submittedName>
</protein>
<keyword evidence="3" id="KW-1185">Reference proteome</keyword>
<reference evidence="3" key="1">
    <citation type="submission" date="2014-03" db="EMBL/GenBank/DDBJ databases">
        <title>The Genome Sequence of Puccinia striiformis f. sp. tritici PST-78.</title>
        <authorList>
            <consortium name="The Broad Institute Genome Sequencing Platform"/>
            <person name="Cuomo C."/>
            <person name="Hulbert S."/>
            <person name="Chen X."/>
            <person name="Walker B."/>
            <person name="Young S.K."/>
            <person name="Zeng Q."/>
            <person name="Gargeya S."/>
            <person name="Fitzgerald M."/>
            <person name="Haas B."/>
            <person name="Abouelleil A."/>
            <person name="Alvarado L."/>
            <person name="Arachchi H.M."/>
            <person name="Berlin A.M."/>
            <person name="Chapman S.B."/>
            <person name="Goldberg J."/>
            <person name="Griggs A."/>
            <person name="Gujja S."/>
            <person name="Hansen M."/>
            <person name="Howarth C."/>
            <person name="Imamovic A."/>
            <person name="Larimer J."/>
            <person name="McCowan C."/>
            <person name="Montmayeur A."/>
            <person name="Murphy C."/>
            <person name="Neiman D."/>
            <person name="Pearson M."/>
            <person name="Priest M."/>
            <person name="Roberts A."/>
            <person name="Saif S."/>
            <person name="Shea T."/>
            <person name="Sisk P."/>
            <person name="Sykes S."/>
            <person name="Wortman J."/>
            <person name="Nusbaum C."/>
            <person name="Birren B."/>
        </authorList>
    </citation>
    <scope>NUCLEOTIDE SEQUENCE [LARGE SCALE GENOMIC DNA]</scope>
    <source>
        <strain evidence="3">race PST-78</strain>
    </source>
</reference>
<dbReference type="EMBL" id="AJIL01000041">
    <property type="protein sequence ID" value="KNE99986.1"/>
    <property type="molecule type" value="Genomic_DNA"/>
</dbReference>
<organism evidence="2 3">
    <name type="scientific">Puccinia striiformis f. sp. tritici PST-78</name>
    <dbReference type="NCBI Taxonomy" id="1165861"/>
    <lineage>
        <taxon>Eukaryota</taxon>
        <taxon>Fungi</taxon>
        <taxon>Dikarya</taxon>
        <taxon>Basidiomycota</taxon>
        <taxon>Pucciniomycotina</taxon>
        <taxon>Pucciniomycetes</taxon>
        <taxon>Pucciniales</taxon>
        <taxon>Pucciniaceae</taxon>
        <taxon>Puccinia</taxon>
    </lineage>
</organism>
<comment type="caution">
    <text evidence="2">The sequence shown here is derived from an EMBL/GenBank/DDBJ whole genome shotgun (WGS) entry which is preliminary data.</text>
</comment>
<name>A0A0L0VLB3_9BASI</name>
<dbReference type="Proteomes" id="UP000054564">
    <property type="component" value="Unassembled WGS sequence"/>
</dbReference>
<dbReference type="AlphaFoldDB" id="A0A0L0VLB3"/>